<organism evidence="1 2">
    <name type="scientific">Dreissena polymorpha</name>
    <name type="common">Zebra mussel</name>
    <name type="synonym">Mytilus polymorpha</name>
    <dbReference type="NCBI Taxonomy" id="45954"/>
    <lineage>
        <taxon>Eukaryota</taxon>
        <taxon>Metazoa</taxon>
        <taxon>Spiralia</taxon>
        <taxon>Lophotrochozoa</taxon>
        <taxon>Mollusca</taxon>
        <taxon>Bivalvia</taxon>
        <taxon>Autobranchia</taxon>
        <taxon>Heteroconchia</taxon>
        <taxon>Euheterodonta</taxon>
        <taxon>Imparidentia</taxon>
        <taxon>Neoheterodontei</taxon>
        <taxon>Myida</taxon>
        <taxon>Dreissenoidea</taxon>
        <taxon>Dreissenidae</taxon>
        <taxon>Dreissena</taxon>
    </lineage>
</organism>
<evidence type="ECO:0000313" key="1">
    <source>
        <dbReference type="EMBL" id="KAH3853767.1"/>
    </source>
</evidence>
<gene>
    <name evidence="1" type="ORF">DPMN_096299</name>
</gene>
<proteinExistence type="predicted"/>
<reference evidence="1" key="2">
    <citation type="submission" date="2020-11" db="EMBL/GenBank/DDBJ databases">
        <authorList>
            <person name="McCartney M.A."/>
            <person name="Auch B."/>
            <person name="Kono T."/>
            <person name="Mallez S."/>
            <person name="Becker A."/>
            <person name="Gohl D.M."/>
            <person name="Silverstein K.A.T."/>
            <person name="Koren S."/>
            <person name="Bechman K.B."/>
            <person name="Herman A."/>
            <person name="Abrahante J.E."/>
            <person name="Garbe J."/>
        </authorList>
    </citation>
    <scope>NUCLEOTIDE SEQUENCE</scope>
    <source>
        <strain evidence="1">Duluth1</strain>
        <tissue evidence="1">Whole animal</tissue>
    </source>
</reference>
<dbReference type="AlphaFoldDB" id="A0A9D4LAV3"/>
<reference evidence="1" key="1">
    <citation type="journal article" date="2019" name="bioRxiv">
        <title>The Genome of the Zebra Mussel, Dreissena polymorpha: A Resource for Invasive Species Research.</title>
        <authorList>
            <person name="McCartney M.A."/>
            <person name="Auch B."/>
            <person name="Kono T."/>
            <person name="Mallez S."/>
            <person name="Zhang Y."/>
            <person name="Obille A."/>
            <person name="Becker A."/>
            <person name="Abrahante J.E."/>
            <person name="Garbe J."/>
            <person name="Badalamenti J.P."/>
            <person name="Herman A."/>
            <person name="Mangelson H."/>
            <person name="Liachko I."/>
            <person name="Sullivan S."/>
            <person name="Sone E.D."/>
            <person name="Koren S."/>
            <person name="Silverstein K.A.T."/>
            <person name="Beckman K.B."/>
            <person name="Gohl D.M."/>
        </authorList>
    </citation>
    <scope>NUCLEOTIDE SEQUENCE</scope>
    <source>
        <strain evidence="1">Duluth1</strain>
        <tissue evidence="1">Whole animal</tissue>
    </source>
</reference>
<sequence>MSRKWPTTLKSPYLLYDFKTFFRMTRGTFERVLERISTDDQLRKRIATGGREQVLLDKDLLTTLWYLGNLETVRSIADRFNVSKSTFLDHNRRMLTVLCDSLLKTVICWPSNNYKQTVIDEFQNKKGFPGVFGATIEKDTIQ</sequence>
<protein>
    <submittedName>
        <fullName evidence="1">Uncharacterized protein</fullName>
    </submittedName>
</protein>
<evidence type="ECO:0000313" key="2">
    <source>
        <dbReference type="Proteomes" id="UP000828390"/>
    </source>
</evidence>
<dbReference type="Proteomes" id="UP000828390">
    <property type="component" value="Unassembled WGS sequence"/>
</dbReference>
<accession>A0A9D4LAV3</accession>
<dbReference type="EMBL" id="JAIWYP010000003">
    <property type="protein sequence ID" value="KAH3853767.1"/>
    <property type="molecule type" value="Genomic_DNA"/>
</dbReference>
<name>A0A9D4LAV3_DREPO</name>
<comment type="caution">
    <text evidence="1">The sequence shown here is derived from an EMBL/GenBank/DDBJ whole genome shotgun (WGS) entry which is preliminary data.</text>
</comment>
<keyword evidence="2" id="KW-1185">Reference proteome</keyword>